<organism evidence="2">
    <name type="scientific">Aureoumbra lagunensis</name>
    <dbReference type="NCBI Taxonomy" id="44058"/>
    <lineage>
        <taxon>Eukaryota</taxon>
        <taxon>Sar</taxon>
        <taxon>Stramenopiles</taxon>
        <taxon>Ochrophyta</taxon>
        <taxon>Pelagophyceae</taxon>
        <taxon>Pelagomonadales</taxon>
        <taxon>Aureoumbra</taxon>
    </lineage>
</organism>
<dbReference type="PANTHER" id="PTHR13523">
    <property type="entry name" value="COILED-COIL-HELIX-COILED-COIL-HELIX DOMAIN CONTAINING 2/NUR77"/>
    <property type="match status" value="1"/>
</dbReference>
<dbReference type="SUPFAM" id="SSF47072">
    <property type="entry name" value="Cysteine alpha-hairpin motif"/>
    <property type="match status" value="1"/>
</dbReference>
<dbReference type="GO" id="GO:0005739">
    <property type="term" value="C:mitochondrion"/>
    <property type="evidence" value="ECO:0007669"/>
    <property type="project" value="TreeGrafter"/>
</dbReference>
<proteinExistence type="predicted"/>
<feature type="compositionally biased region" description="Low complexity" evidence="1">
    <location>
        <begin position="1"/>
        <end position="25"/>
    </location>
</feature>
<dbReference type="GO" id="GO:0005634">
    <property type="term" value="C:nucleus"/>
    <property type="evidence" value="ECO:0007669"/>
    <property type="project" value="TreeGrafter"/>
</dbReference>
<dbReference type="GO" id="GO:0007005">
    <property type="term" value="P:mitochondrion organization"/>
    <property type="evidence" value="ECO:0007669"/>
    <property type="project" value="InterPro"/>
</dbReference>
<name>A0A7S3K092_9STRA</name>
<dbReference type="InterPro" id="IPR055304">
    <property type="entry name" value="CHCHD2/10-like"/>
</dbReference>
<accession>A0A7S3K092</accession>
<evidence type="ECO:0000256" key="1">
    <source>
        <dbReference type="SAM" id="MobiDB-lite"/>
    </source>
</evidence>
<evidence type="ECO:0000313" key="2">
    <source>
        <dbReference type="EMBL" id="CAE0370908.1"/>
    </source>
</evidence>
<dbReference type="EMBL" id="HBIJ01017634">
    <property type="protein sequence ID" value="CAE0370908.1"/>
    <property type="molecule type" value="Transcribed_RNA"/>
</dbReference>
<feature type="region of interest" description="Disordered" evidence="1">
    <location>
        <begin position="1"/>
        <end position="64"/>
    </location>
</feature>
<gene>
    <name evidence="2" type="ORF">ALAG00032_LOCUS11688</name>
</gene>
<dbReference type="InterPro" id="IPR009069">
    <property type="entry name" value="Cys_alpha_HP_mot_SF"/>
</dbReference>
<sequence>MPRSGGRRSAPARSAPRQAPRQVVRTPPPPARQPPPPQPTPQHQSPPPAMAPRQQSGGMMSGLMGTMAQGMAFGAGSSVAHHAVGAAMNSMFGGRKPEEVTPQVVEKTPVASACEQDKSALYQCITSNDAEKCADYFQALQSCQENAKFATN</sequence>
<feature type="compositionally biased region" description="Pro residues" evidence="1">
    <location>
        <begin position="26"/>
        <end position="50"/>
    </location>
</feature>
<evidence type="ECO:0008006" key="3">
    <source>
        <dbReference type="Google" id="ProtNLM"/>
    </source>
</evidence>
<reference evidence="2" key="1">
    <citation type="submission" date="2021-01" db="EMBL/GenBank/DDBJ databases">
        <authorList>
            <person name="Corre E."/>
            <person name="Pelletier E."/>
            <person name="Niang G."/>
            <person name="Scheremetjew M."/>
            <person name="Finn R."/>
            <person name="Kale V."/>
            <person name="Holt S."/>
            <person name="Cochrane G."/>
            <person name="Meng A."/>
            <person name="Brown T."/>
            <person name="Cohen L."/>
        </authorList>
    </citation>
    <scope>NUCLEOTIDE SEQUENCE</scope>
    <source>
        <strain evidence="2">CCMP1510</strain>
    </source>
</reference>
<dbReference type="AlphaFoldDB" id="A0A7S3K092"/>
<protein>
    <recommendedName>
        <fullName evidence="3">CHCH domain-containing protein</fullName>
    </recommendedName>
</protein>
<dbReference type="PANTHER" id="PTHR13523:SF2">
    <property type="entry name" value="COILED-COIL-HELIX-COILED-COIL-HELIX DOMAIN CONTAINING 2, ISOFORM A-RELATED"/>
    <property type="match status" value="1"/>
</dbReference>